<proteinExistence type="inferred from homology"/>
<dbReference type="Pfam" id="PF01547">
    <property type="entry name" value="SBP_bac_1"/>
    <property type="match status" value="1"/>
</dbReference>
<name>A0A3G3JYZ0_9BACL</name>
<keyword evidence="7" id="KW-1185">Reference proteome</keyword>
<gene>
    <name evidence="6" type="ORF">EAV92_13295</name>
</gene>
<accession>A0A3G3JYZ0</accession>
<dbReference type="EMBL" id="CP033433">
    <property type="protein sequence ID" value="AYQ73465.1"/>
    <property type="molecule type" value="Genomic_DNA"/>
</dbReference>
<dbReference type="GO" id="GO:0042956">
    <property type="term" value="P:maltodextrin transmembrane transport"/>
    <property type="evidence" value="ECO:0007669"/>
    <property type="project" value="TreeGrafter"/>
</dbReference>
<comment type="similarity">
    <text evidence="1">Belongs to the bacterial solute-binding protein 1 family.</text>
</comment>
<dbReference type="PANTHER" id="PTHR30061">
    <property type="entry name" value="MALTOSE-BINDING PERIPLASMIC PROTEIN"/>
    <property type="match status" value="1"/>
</dbReference>
<protein>
    <submittedName>
        <fullName evidence="6">ABC transporter substrate-binding protein</fullName>
    </submittedName>
</protein>
<feature type="signal peptide" evidence="5">
    <location>
        <begin position="1"/>
        <end position="22"/>
    </location>
</feature>
<evidence type="ECO:0000313" key="7">
    <source>
        <dbReference type="Proteomes" id="UP000269097"/>
    </source>
</evidence>
<dbReference type="Proteomes" id="UP000269097">
    <property type="component" value="Chromosome"/>
</dbReference>
<feature type="chain" id="PRO_5039518303" evidence="5">
    <location>
        <begin position="23"/>
        <end position="450"/>
    </location>
</feature>
<evidence type="ECO:0000256" key="3">
    <source>
        <dbReference type="ARBA" id="ARBA00022729"/>
    </source>
</evidence>
<keyword evidence="3 5" id="KW-0732">Signal</keyword>
<dbReference type="InterPro" id="IPR006059">
    <property type="entry name" value="SBP"/>
</dbReference>
<dbReference type="SUPFAM" id="SSF53850">
    <property type="entry name" value="Periplasmic binding protein-like II"/>
    <property type="match status" value="1"/>
</dbReference>
<evidence type="ECO:0000256" key="2">
    <source>
        <dbReference type="ARBA" id="ARBA00022448"/>
    </source>
</evidence>
<feature type="compositionally biased region" description="Low complexity" evidence="4">
    <location>
        <begin position="41"/>
        <end position="52"/>
    </location>
</feature>
<sequence>MRKTWKGLGFAAISLLLVLQIACGGSGTKNSDAGASAPAESSGQASASADNGGNSGNGGKKIKLKFYDFHTEAEEKFFRGLVDEYNKIQDKVEIEYSTFNQGDYTTTKLPTAFASGEGPDIYMISPGDFMKFAKSGLMADLTPYFPEGAKEDFLPASLDAVTVDNKIMALPFELELLGLYYNEDMLKAANVQVPKTWDELYAAAKKLTTNKVAGLILPPDKGPYFNFIWYPFLWQQGGNVLSADGTKSTFNTPETAKALDFWGRFFKEGLSPKKLQAGPWEIDHLGKKEAAMQIVGTWAINRAEEVFKDVPINVAPLPIPEGGKAATDAGGWKFAVNGKSANVEEAAKFVMWAFAGDPQRALKWCTEVKFAYSPRKSVVEAGKEIYSKGMRKVFTEQIYDSAIPEPRYPSEVLDVVGDAMQYVMYGKYDGAKAAEVSDPKINDALAKANK</sequence>
<evidence type="ECO:0000256" key="5">
    <source>
        <dbReference type="SAM" id="SignalP"/>
    </source>
</evidence>
<keyword evidence="2" id="KW-0813">Transport</keyword>
<dbReference type="GO" id="GO:0055052">
    <property type="term" value="C:ATP-binding cassette (ABC) transporter complex, substrate-binding subunit-containing"/>
    <property type="evidence" value="ECO:0007669"/>
    <property type="project" value="TreeGrafter"/>
</dbReference>
<dbReference type="CDD" id="cd14748">
    <property type="entry name" value="PBP2_UgpB"/>
    <property type="match status" value="1"/>
</dbReference>
<evidence type="ECO:0000256" key="1">
    <source>
        <dbReference type="ARBA" id="ARBA00008520"/>
    </source>
</evidence>
<evidence type="ECO:0000256" key="4">
    <source>
        <dbReference type="SAM" id="MobiDB-lite"/>
    </source>
</evidence>
<dbReference type="KEGG" id="coh:EAV92_13295"/>
<dbReference type="GO" id="GO:0015768">
    <property type="term" value="P:maltose transport"/>
    <property type="evidence" value="ECO:0007669"/>
    <property type="project" value="TreeGrafter"/>
</dbReference>
<reference evidence="6 7" key="1">
    <citation type="submission" date="2018-10" db="EMBL/GenBank/DDBJ databases">
        <title>Genome Sequence of Cohnella sp.</title>
        <authorList>
            <person name="Srinivasan S."/>
            <person name="Kim M.K."/>
        </authorList>
    </citation>
    <scope>NUCLEOTIDE SEQUENCE [LARGE SCALE GENOMIC DNA]</scope>
    <source>
        <strain evidence="6 7">18JY8-7</strain>
    </source>
</reference>
<organism evidence="6 7">
    <name type="scientific">Cohnella candidum</name>
    <dbReference type="NCBI Taxonomy" id="2674991"/>
    <lineage>
        <taxon>Bacteria</taxon>
        <taxon>Bacillati</taxon>
        <taxon>Bacillota</taxon>
        <taxon>Bacilli</taxon>
        <taxon>Bacillales</taxon>
        <taxon>Paenibacillaceae</taxon>
        <taxon>Cohnella</taxon>
    </lineage>
</organism>
<evidence type="ECO:0000313" key="6">
    <source>
        <dbReference type="EMBL" id="AYQ73465.1"/>
    </source>
</evidence>
<dbReference type="AlphaFoldDB" id="A0A3G3JYZ0"/>
<dbReference type="Gene3D" id="3.40.190.10">
    <property type="entry name" value="Periplasmic binding protein-like II"/>
    <property type="match status" value="1"/>
</dbReference>
<feature type="region of interest" description="Disordered" evidence="4">
    <location>
        <begin position="30"/>
        <end position="54"/>
    </location>
</feature>
<dbReference type="RefSeq" id="WP_123041547.1">
    <property type="nucleotide sequence ID" value="NZ_CP033433.1"/>
</dbReference>
<dbReference type="GO" id="GO:1901982">
    <property type="term" value="F:maltose binding"/>
    <property type="evidence" value="ECO:0007669"/>
    <property type="project" value="TreeGrafter"/>
</dbReference>
<dbReference type="PANTHER" id="PTHR30061:SF50">
    <property type="entry name" value="MALTOSE_MALTODEXTRIN-BINDING PERIPLASMIC PROTEIN"/>
    <property type="match status" value="1"/>
</dbReference>